<dbReference type="EMBL" id="MNVB01000055">
    <property type="protein sequence ID" value="OIO16688.1"/>
    <property type="molecule type" value="Genomic_DNA"/>
</dbReference>
<feature type="domain" description="Glycosyltransferase RgtA/B/C/D-like" evidence="2">
    <location>
        <begin position="67"/>
        <end position="216"/>
    </location>
</feature>
<feature type="transmembrane region" description="Helical" evidence="1">
    <location>
        <begin position="384"/>
        <end position="407"/>
    </location>
</feature>
<feature type="transmembrane region" description="Helical" evidence="1">
    <location>
        <begin position="199"/>
        <end position="222"/>
    </location>
</feature>
<organism evidence="3 4">
    <name type="scientific">Candidatus Kuenenbacteria bacterium CG1_02_38_13</name>
    <dbReference type="NCBI Taxonomy" id="1805235"/>
    <lineage>
        <taxon>Bacteria</taxon>
        <taxon>Candidatus Kueneniibacteriota</taxon>
    </lineage>
</organism>
<gene>
    <name evidence="3" type="ORF">AUJ29_02470</name>
</gene>
<keyword evidence="1" id="KW-0472">Membrane</keyword>
<feature type="transmembrane region" description="Helical" evidence="1">
    <location>
        <begin position="301"/>
        <end position="320"/>
    </location>
</feature>
<evidence type="ECO:0000256" key="1">
    <source>
        <dbReference type="SAM" id="Phobius"/>
    </source>
</evidence>
<feature type="transmembrane region" description="Helical" evidence="1">
    <location>
        <begin position="357"/>
        <end position="377"/>
    </location>
</feature>
<comment type="caution">
    <text evidence="3">The sequence shown here is derived from an EMBL/GenBank/DDBJ whole genome shotgun (WGS) entry which is preliminary data.</text>
</comment>
<proteinExistence type="predicted"/>
<dbReference type="PRINTS" id="PR00173">
    <property type="entry name" value="EDTRNSPORT"/>
</dbReference>
<dbReference type="AlphaFoldDB" id="A0A1J4TYH1"/>
<protein>
    <recommendedName>
        <fullName evidence="2">Glycosyltransferase RgtA/B/C/D-like domain-containing protein</fullName>
    </recommendedName>
</protein>
<dbReference type="Pfam" id="PF13231">
    <property type="entry name" value="PMT_2"/>
    <property type="match status" value="1"/>
</dbReference>
<keyword evidence="1" id="KW-1133">Transmembrane helix</keyword>
<dbReference type="InterPro" id="IPR038731">
    <property type="entry name" value="RgtA/B/C-like"/>
</dbReference>
<name>A0A1J4TYH1_9BACT</name>
<feature type="transmembrane region" description="Helical" evidence="1">
    <location>
        <begin position="109"/>
        <end position="130"/>
    </location>
</feature>
<evidence type="ECO:0000313" key="3">
    <source>
        <dbReference type="EMBL" id="OIO16688.1"/>
    </source>
</evidence>
<feature type="transmembrane region" description="Helical" evidence="1">
    <location>
        <begin position="332"/>
        <end position="351"/>
    </location>
</feature>
<dbReference type="Proteomes" id="UP000182465">
    <property type="component" value="Unassembled WGS sequence"/>
</dbReference>
<accession>A0A1J4TYH1</accession>
<evidence type="ECO:0000259" key="2">
    <source>
        <dbReference type="Pfam" id="PF13231"/>
    </source>
</evidence>
<sequence>MFKLNNRKLSFLLFLTLVALFVLQLHNVLIYPIRRGFDALPHLDYINYVKTHWSVPMADQGWEMFQPPLYYFASALFSLILNPQLLGLVVWLTLVLITYFFINRLYHKIDLSLAGVLIVGLLPVNIYLMPTISNELFSALITAVFLIVYYLNFHHEKISYKKTIIIGVILGLCLLTKTTALLLIPAIIIDLMFLNRIRFIIKLKSLLIILCIAYIISGWFYIRNYFAFGKFQLLNVDLPKFSSQQPISRRDFLFFTDLSGFTERKLYRSQYDQFLSGTYFSFFYDGHNVIVPVVAYSKIGVVIVLMSFPLIILAIVGILIKKRSDDSKIMLIYPFFLFMAYIWFVIKYPYFSSIKGSYLASLTLPLVYFIIKGVIIIKKKFNDLTLYNSIFTLYLILYVAFIIKHFWYQSWWK</sequence>
<keyword evidence="1" id="KW-0812">Transmembrane</keyword>
<feature type="transmembrane region" description="Helical" evidence="1">
    <location>
        <begin position="136"/>
        <end position="153"/>
    </location>
</feature>
<feature type="transmembrane region" description="Helical" evidence="1">
    <location>
        <begin position="165"/>
        <end position="193"/>
    </location>
</feature>
<evidence type="ECO:0000313" key="4">
    <source>
        <dbReference type="Proteomes" id="UP000182465"/>
    </source>
</evidence>
<feature type="transmembrane region" description="Helical" evidence="1">
    <location>
        <begin position="274"/>
        <end position="295"/>
    </location>
</feature>
<feature type="transmembrane region" description="Helical" evidence="1">
    <location>
        <begin position="69"/>
        <end position="102"/>
    </location>
</feature>
<reference evidence="3 4" key="1">
    <citation type="journal article" date="2016" name="Environ. Microbiol.">
        <title>Genomic resolution of a cold subsurface aquifer community provides metabolic insights for novel microbes adapted to high CO concentrations.</title>
        <authorList>
            <person name="Probst A.J."/>
            <person name="Castelle C.J."/>
            <person name="Singh A."/>
            <person name="Brown C.T."/>
            <person name="Anantharaman K."/>
            <person name="Sharon I."/>
            <person name="Hug L.A."/>
            <person name="Burstein D."/>
            <person name="Emerson J.B."/>
            <person name="Thomas B.C."/>
            <person name="Banfield J.F."/>
        </authorList>
    </citation>
    <scope>NUCLEOTIDE SEQUENCE [LARGE SCALE GENOMIC DNA]</scope>
    <source>
        <strain evidence="3">CG1_02_38_13</strain>
    </source>
</reference>